<dbReference type="Pfam" id="PF15239">
    <property type="entry name" value="CFAP96-like"/>
    <property type="match status" value="1"/>
</dbReference>
<evidence type="ECO:0000256" key="6">
    <source>
        <dbReference type="SAM" id="MobiDB-lite"/>
    </source>
</evidence>
<evidence type="ECO:0000313" key="7">
    <source>
        <dbReference type="EMBL" id="CAI8033393.1"/>
    </source>
</evidence>
<feature type="non-terminal residue" evidence="7">
    <location>
        <position position="1"/>
    </location>
</feature>
<dbReference type="PANTHER" id="PTHR31144:SF1">
    <property type="entry name" value="UPF0602 PROTEIN C4ORF47"/>
    <property type="match status" value="1"/>
</dbReference>
<comment type="subcellular location">
    <subcellularLocation>
        <location evidence="1">Cytoplasm</location>
        <location evidence="1">Cytoskeleton</location>
        <location evidence="1">Microtubule organizing center</location>
        <location evidence="1">Centrosome</location>
    </subcellularLocation>
</comment>
<feature type="region of interest" description="Disordered" evidence="6">
    <location>
        <begin position="104"/>
        <end position="125"/>
    </location>
</feature>
<organism evidence="7 8">
    <name type="scientific">Geodia barretti</name>
    <name type="common">Barrett's horny sponge</name>
    <dbReference type="NCBI Taxonomy" id="519541"/>
    <lineage>
        <taxon>Eukaryota</taxon>
        <taxon>Metazoa</taxon>
        <taxon>Porifera</taxon>
        <taxon>Demospongiae</taxon>
        <taxon>Heteroscleromorpha</taxon>
        <taxon>Tetractinellida</taxon>
        <taxon>Astrophorina</taxon>
        <taxon>Geodiidae</taxon>
        <taxon>Geodia</taxon>
    </lineage>
</organism>
<name>A0AA35SQE9_GEOBA</name>
<evidence type="ECO:0000256" key="1">
    <source>
        <dbReference type="ARBA" id="ARBA00004300"/>
    </source>
</evidence>
<dbReference type="GO" id="GO:0005813">
    <property type="term" value="C:centrosome"/>
    <property type="evidence" value="ECO:0007669"/>
    <property type="project" value="UniProtKB-SubCell"/>
</dbReference>
<protein>
    <recommendedName>
        <fullName evidence="5">Cilia-and flagella-associated protein 96</fullName>
    </recommendedName>
</protein>
<evidence type="ECO:0000256" key="5">
    <source>
        <dbReference type="ARBA" id="ARBA00035693"/>
    </source>
</evidence>
<evidence type="ECO:0000256" key="2">
    <source>
        <dbReference type="ARBA" id="ARBA00022490"/>
    </source>
</evidence>
<dbReference type="PANTHER" id="PTHR31144">
    <property type="entry name" value="UPF0602 PROTEIN C4ORF47"/>
    <property type="match status" value="1"/>
</dbReference>
<gene>
    <name evidence="7" type="ORF">GBAR_LOCUS18834</name>
</gene>
<dbReference type="GO" id="GO:0005881">
    <property type="term" value="C:cytoplasmic microtubule"/>
    <property type="evidence" value="ECO:0007669"/>
    <property type="project" value="TreeGrafter"/>
</dbReference>
<comment type="caution">
    <text evidence="7">The sequence shown here is derived from an EMBL/GenBank/DDBJ whole genome shotgun (WGS) entry which is preliminary data.</text>
</comment>
<evidence type="ECO:0000313" key="8">
    <source>
        <dbReference type="Proteomes" id="UP001174909"/>
    </source>
</evidence>
<proteinExistence type="inferred from homology"/>
<keyword evidence="8" id="KW-1185">Reference proteome</keyword>
<keyword evidence="2" id="KW-0963">Cytoplasm</keyword>
<dbReference type="AlphaFoldDB" id="A0AA35SQE9"/>
<reference evidence="7" key="1">
    <citation type="submission" date="2023-03" db="EMBL/GenBank/DDBJ databases">
        <authorList>
            <person name="Steffen K."/>
            <person name="Cardenas P."/>
        </authorList>
    </citation>
    <scope>NUCLEOTIDE SEQUENCE</scope>
</reference>
<dbReference type="Proteomes" id="UP001174909">
    <property type="component" value="Unassembled WGS sequence"/>
</dbReference>
<comment type="similarity">
    <text evidence="4">Belongs to the CFAP96 family.</text>
</comment>
<keyword evidence="3" id="KW-0206">Cytoskeleton</keyword>
<evidence type="ECO:0000256" key="3">
    <source>
        <dbReference type="ARBA" id="ARBA00023212"/>
    </source>
</evidence>
<accession>A0AA35SQE9</accession>
<sequence length="125" mass="13673">SCFCFVLARVCLFCLYSEIPEALLTLLSPLSLVYAVILHAHLQGEAYSDPVKLRRKRRFQEAKKNFGGSWIPSSTGKRPSGVGSHFGTFAGPVTSFSALEKPQEKYRPSGKNFLTNPGKNGSGYG</sequence>
<dbReference type="InterPro" id="IPR029358">
    <property type="entry name" value="CFAP96"/>
</dbReference>
<dbReference type="EMBL" id="CASHTH010002662">
    <property type="protein sequence ID" value="CAI8033393.1"/>
    <property type="molecule type" value="Genomic_DNA"/>
</dbReference>
<evidence type="ECO:0000256" key="4">
    <source>
        <dbReference type="ARBA" id="ARBA00035656"/>
    </source>
</evidence>